<dbReference type="GO" id="GO:0016705">
    <property type="term" value="F:oxidoreductase activity, acting on paired donors, with incorporation or reduction of molecular oxygen"/>
    <property type="evidence" value="ECO:0007669"/>
    <property type="project" value="InterPro"/>
</dbReference>
<dbReference type="PRINTS" id="PR00463">
    <property type="entry name" value="EP450I"/>
</dbReference>
<dbReference type="InterPro" id="IPR001128">
    <property type="entry name" value="Cyt_P450"/>
</dbReference>
<comment type="similarity">
    <text evidence="1">Belongs to the cytochrome P450 family.</text>
</comment>
<comment type="caution">
    <text evidence="2">The sequence shown here is derived from an EMBL/GenBank/DDBJ whole genome shotgun (WGS) entry which is preliminary data.</text>
</comment>
<name>A0AAN8W9Z8_9MAGN</name>
<sequence>MRCYDYCNGSIALASYGTYWRVLRRICTVDMVVLKRINEYKSVRRKCVDQMLAWLDEDARNPHPIDVGRFMYLTMLNMVGNLMLSRDLLDPKSKEGREFFEAMNSLLEWAEQPNVFDAFPRLSWLDLQGVRRRMNRDLGAALRIASSFVRERMEDMNKGVVQNRPKDFLDVLIEFEGDGKEELTKLSEHEINIVVLEHHRVGNDRVTLQSKVHGQGSLAIASTNSFLVPRRAVKDTKFMGYDIPKDTQVFVNAWAIGRDSETWDDANSFKPERFSNSKIEFKGQHYELIPFGAGRRISAGLPLASRMLHLIAGSLLHSYDWELEKFTTRESLDVDRVGVSTRKAEPLQAIPKRRAAN</sequence>
<protein>
    <submittedName>
        <fullName evidence="2">Cytochrome P450</fullName>
    </submittedName>
</protein>
<dbReference type="PANTHER" id="PTHR47950:SF14">
    <property type="entry name" value="CYTOCHROME P450 76A2-LIKE ISOFORM X1"/>
    <property type="match status" value="1"/>
</dbReference>
<reference evidence="2 3" key="1">
    <citation type="submission" date="2023-12" db="EMBL/GenBank/DDBJ databases">
        <title>A high-quality genome assembly for Dillenia turbinata (Dilleniales).</title>
        <authorList>
            <person name="Chanderbali A."/>
        </authorList>
    </citation>
    <scope>NUCLEOTIDE SEQUENCE [LARGE SCALE GENOMIC DNA]</scope>
    <source>
        <strain evidence="2">LSX21</strain>
        <tissue evidence="2">Leaf</tissue>
    </source>
</reference>
<dbReference type="Pfam" id="PF00067">
    <property type="entry name" value="p450"/>
    <property type="match status" value="2"/>
</dbReference>
<dbReference type="Gene3D" id="1.10.630.10">
    <property type="entry name" value="Cytochrome P450"/>
    <property type="match status" value="2"/>
</dbReference>
<dbReference type="EMBL" id="JBAMMX010000004">
    <property type="protein sequence ID" value="KAK6942688.1"/>
    <property type="molecule type" value="Genomic_DNA"/>
</dbReference>
<accession>A0AAN8W9Z8</accession>
<dbReference type="InterPro" id="IPR036396">
    <property type="entry name" value="Cyt_P450_sf"/>
</dbReference>
<gene>
    <name evidence="2" type="ORF">RJ641_028065</name>
</gene>
<dbReference type="PANTHER" id="PTHR47950">
    <property type="entry name" value="CYTOCHROME P450, FAMILY 76, SUBFAMILY C, POLYPEPTIDE 5-RELATED"/>
    <property type="match status" value="1"/>
</dbReference>
<dbReference type="AlphaFoldDB" id="A0AAN8W9Z8"/>
<dbReference type="InterPro" id="IPR002401">
    <property type="entry name" value="Cyt_P450_E_grp-I"/>
</dbReference>
<evidence type="ECO:0000256" key="1">
    <source>
        <dbReference type="ARBA" id="ARBA00010617"/>
    </source>
</evidence>
<keyword evidence="3" id="KW-1185">Reference proteome</keyword>
<dbReference type="GO" id="GO:0004497">
    <property type="term" value="F:monooxygenase activity"/>
    <property type="evidence" value="ECO:0007669"/>
    <property type="project" value="InterPro"/>
</dbReference>
<organism evidence="2 3">
    <name type="scientific">Dillenia turbinata</name>
    <dbReference type="NCBI Taxonomy" id="194707"/>
    <lineage>
        <taxon>Eukaryota</taxon>
        <taxon>Viridiplantae</taxon>
        <taxon>Streptophyta</taxon>
        <taxon>Embryophyta</taxon>
        <taxon>Tracheophyta</taxon>
        <taxon>Spermatophyta</taxon>
        <taxon>Magnoliopsida</taxon>
        <taxon>eudicotyledons</taxon>
        <taxon>Gunneridae</taxon>
        <taxon>Pentapetalae</taxon>
        <taxon>Dilleniales</taxon>
        <taxon>Dilleniaceae</taxon>
        <taxon>Dillenia</taxon>
    </lineage>
</organism>
<evidence type="ECO:0000313" key="3">
    <source>
        <dbReference type="Proteomes" id="UP001370490"/>
    </source>
</evidence>
<evidence type="ECO:0000313" key="2">
    <source>
        <dbReference type="EMBL" id="KAK6942688.1"/>
    </source>
</evidence>
<dbReference type="GO" id="GO:0005506">
    <property type="term" value="F:iron ion binding"/>
    <property type="evidence" value="ECO:0007669"/>
    <property type="project" value="InterPro"/>
</dbReference>
<dbReference type="Proteomes" id="UP001370490">
    <property type="component" value="Unassembled WGS sequence"/>
</dbReference>
<dbReference type="GO" id="GO:0020037">
    <property type="term" value="F:heme binding"/>
    <property type="evidence" value="ECO:0007669"/>
    <property type="project" value="InterPro"/>
</dbReference>
<dbReference type="SUPFAM" id="SSF48264">
    <property type="entry name" value="Cytochrome P450"/>
    <property type="match status" value="1"/>
</dbReference>
<proteinExistence type="inferred from homology"/>